<dbReference type="Proteomes" id="UP000041254">
    <property type="component" value="Unassembled WGS sequence"/>
</dbReference>
<evidence type="ECO:0000313" key="3">
    <source>
        <dbReference type="Proteomes" id="UP000041254"/>
    </source>
</evidence>
<dbReference type="VEuPathDB" id="CryptoDB:Vbra_17049"/>
<accession>A0A0G4G5V2</accession>
<name>A0A0G4G5V2_VITBC</name>
<gene>
    <name evidence="2" type="ORF">Vbra_17049</name>
</gene>
<dbReference type="AlphaFoldDB" id="A0A0G4G5V2"/>
<keyword evidence="3" id="KW-1185">Reference proteome</keyword>
<dbReference type="InParanoid" id="A0A0G4G5V2"/>
<proteinExistence type="predicted"/>
<dbReference type="EMBL" id="CDMY01000570">
    <property type="protein sequence ID" value="CEM23476.1"/>
    <property type="molecule type" value="Genomic_DNA"/>
</dbReference>
<sequence length="123" mass="13269">AAPPPSTSPSADPKRRSAASGRGEGWLSRFGTSSAIEEAIKRLSESAAVMMDCIEQRCGVYRRPRLRGLQVVAAGRKPSGSAPICALIARSFSRDVSHPSIDSDFHFIVIGEPRMRSARTVRC</sequence>
<evidence type="ECO:0000256" key="1">
    <source>
        <dbReference type="SAM" id="MobiDB-lite"/>
    </source>
</evidence>
<organism evidence="2 3">
    <name type="scientific">Vitrella brassicaformis (strain CCMP3155)</name>
    <dbReference type="NCBI Taxonomy" id="1169540"/>
    <lineage>
        <taxon>Eukaryota</taxon>
        <taxon>Sar</taxon>
        <taxon>Alveolata</taxon>
        <taxon>Colpodellida</taxon>
        <taxon>Vitrellaceae</taxon>
        <taxon>Vitrella</taxon>
    </lineage>
</organism>
<evidence type="ECO:0000313" key="2">
    <source>
        <dbReference type="EMBL" id="CEM23476.1"/>
    </source>
</evidence>
<reference evidence="2 3" key="1">
    <citation type="submission" date="2014-11" db="EMBL/GenBank/DDBJ databases">
        <authorList>
            <person name="Zhu J."/>
            <person name="Qi W."/>
            <person name="Song R."/>
        </authorList>
    </citation>
    <scope>NUCLEOTIDE SEQUENCE [LARGE SCALE GENOMIC DNA]</scope>
</reference>
<feature type="region of interest" description="Disordered" evidence="1">
    <location>
        <begin position="1"/>
        <end position="26"/>
    </location>
</feature>
<protein>
    <submittedName>
        <fullName evidence="2">Uncharacterized protein</fullName>
    </submittedName>
</protein>
<feature type="non-terminal residue" evidence="2">
    <location>
        <position position="1"/>
    </location>
</feature>